<dbReference type="Proteomes" id="UP000790347">
    <property type="component" value="Unassembled WGS sequence"/>
</dbReference>
<name>A0A922HZF4_DERFA</name>
<proteinExistence type="predicted"/>
<dbReference type="AlphaFoldDB" id="A0A922HZF4"/>
<reference evidence="1" key="1">
    <citation type="submission" date="2013-05" db="EMBL/GenBank/DDBJ databases">
        <authorList>
            <person name="Yim A.K.Y."/>
            <person name="Chan T.F."/>
            <person name="Ji K.M."/>
            <person name="Liu X.Y."/>
            <person name="Zhou J.W."/>
            <person name="Li R.Q."/>
            <person name="Yang K.Y."/>
            <person name="Li J."/>
            <person name="Li M."/>
            <person name="Law P.T.W."/>
            <person name="Wu Y.L."/>
            <person name="Cai Z.L."/>
            <person name="Qin H."/>
            <person name="Bao Y."/>
            <person name="Leung R.K.K."/>
            <person name="Ng P.K.S."/>
            <person name="Zou J."/>
            <person name="Zhong X.J."/>
            <person name="Ran P.X."/>
            <person name="Zhong N.S."/>
            <person name="Liu Z.G."/>
            <person name="Tsui S.K.W."/>
        </authorList>
    </citation>
    <scope>NUCLEOTIDE SEQUENCE</scope>
    <source>
        <strain evidence="1">Derf</strain>
        <tissue evidence="1">Whole organism</tissue>
    </source>
</reference>
<organism evidence="1 2">
    <name type="scientific">Dermatophagoides farinae</name>
    <name type="common">American house dust mite</name>
    <dbReference type="NCBI Taxonomy" id="6954"/>
    <lineage>
        <taxon>Eukaryota</taxon>
        <taxon>Metazoa</taxon>
        <taxon>Ecdysozoa</taxon>
        <taxon>Arthropoda</taxon>
        <taxon>Chelicerata</taxon>
        <taxon>Arachnida</taxon>
        <taxon>Acari</taxon>
        <taxon>Acariformes</taxon>
        <taxon>Sarcoptiformes</taxon>
        <taxon>Astigmata</taxon>
        <taxon>Psoroptidia</taxon>
        <taxon>Analgoidea</taxon>
        <taxon>Pyroglyphidae</taxon>
        <taxon>Dermatophagoidinae</taxon>
        <taxon>Dermatophagoides</taxon>
    </lineage>
</organism>
<protein>
    <submittedName>
        <fullName evidence="1">Uncharacterized protein</fullName>
    </submittedName>
</protein>
<keyword evidence="2" id="KW-1185">Reference proteome</keyword>
<sequence>MAISINCLIIPGGQALLKAPFMSNDTSATSSLFFKLVSILVFNFSKACSVERHCMKPYWYTDNGQFASKWLLIRLAITASKALARIGRRPIGL</sequence>
<accession>A0A922HZF4</accession>
<evidence type="ECO:0000313" key="1">
    <source>
        <dbReference type="EMBL" id="KAH9517509.1"/>
    </source>
</evidence>
<gene>
    <name evidence="1" type="ORF">DERF_008182</name>
</gene>
<comment type="caution">
    <text evidence="1">The sequence shown here is derived from an EMBL/GenBank/DDBJ whole genome shotgun (WGS) entry which is preliminary data.</text>
</comment>
<dbReference type="EMBL" id="ASGP02000003">
    <property type="protein sequence ID" value="KAH9517509.1"/>
    <property type="molecule type" value="Genomic_DNA"/>
</dbReference>
<evidence type="ECO:0000313" key="2">
    <source>
        <dbReference type="Proteomes" id="UP000790347"/>
    </source>
</evidence>
<reference evidence="1" key="2">
    <citation type="journal article" date="2022" name="Res Sq">
        <title>Comparative Genomics Reveals Insights into the Divergent Evolution of Astigmatic Mites and Household Pest Adaptations.</title>
        <authorList>
            <person name="Xiong Q."/>
            <person name="Wan A.T.-Y."/>
            <person name="Liu X.-Y."/>
            <person name="Fung C.S.-H."/>
            <person name="Xiao X."/>
            <person name="Malainual N."/>
            <person name="Hou J."/>
            <person name="Wang L."/>
            <person name="Wang M."/>
            <person name="Yang K."/>
            <person name="Cui Y."/>
            <person name="Leung E."/>
            <person name="Nong W."/>
            <person name="Shin S.-K."/>
            <person name="Au S."/>
            <person name="Jeong K.Y."/>
            <person name="Chew F.T."/>
            <person name="Hui J."/>
            <person name="Leung T.F."/>
            <person name="Tungtrongchitr A."/>
            <person name="Zhong N."/>
            <person name="Liu Z."/>
            <person name="Tsui S."/>
        </authorList>
    </citation>
    <scope>NUCLEOTIDE SEQUENCE</scope>
    <source>
        <strain evidence="1">Derf</strain>
        <tissue evidence="1">Whole organism</tissue>
    </source>
</reference>